<reference evidence="1" key="2">
    <citation type="submission" date="2020-11" db="EMBL/GenBank/DDBJ databases">
        <authorList>
            <person name="McCartney M.A."/>
            <person name="Auch B."/>
            <person name="Kono T."/>
            <person name="Mallez S."/>
            <person name="Becker A."/>
            <person name="Gohl D.M."/>
            <person name="Silverstein K.A.T."/>
            <person name="Koren S."/>
            <person name="Bechman K.B."/>
            <person name="Herman A."/>
            <person name="Abrahante J.E."/>
            <person name="Garbe J."/>
        </authorList>
    </citation>
    <scope>NUCLEOTIDE SEQUENCE</scope>
    <source>
        <strain evidence="1">Duluth1</strain>
        <tissue evidence="1">Whole animal</tissue>
    </source>
</reference>
<name>A0A9D4J1U0_DREPO</name>
<dbReference type="SUPFAM" id="SSF57845">
    <property type="entry name" value="B-box zinc-binding domain"/>
    <property type="match status" value="1"/>
</dbReference>
<dbReference type="Gene3D" id="3.30.160.60">
    <property type="entry name" value="Classic Zinc Finger"/>
    <property type="match status" value="1"/>
</dbReference>
<reference evidence="1" key="1">
    <citation type="journal article" date="2019" name="bioRxiv">
        <title>The Genome of the Zebra Mussel, Dreissena polymorpha: A Resource for Invasive Species Research.</title>
        <authorList>
            <person name="McCartney M.A."/>
            <person name="Auch B."/>
            <person name="Kono T."/>
            <person name="Mallez S."/>
            <person name="Zhang Y."/>
            <person name="Obille A."/>
            <person name="Becker A."/>
            <person name="Abrahante J.E."/>
            <person name="Garbe J."/>
            <person name="Badalamenti J.P."/>
            <person name="Herman A."/>
            <person name="Mangelson H."/>
            <person name="Liachko I."/>
            <person name="Sullivan S."/>
            <person name="Sone E.D."/>
            <person name="Koren S."/>
            <person name="Silverstein K.A.T."/>
            <person name="Beckman K.B."/>
            <person name="Gohl D.M."/>
        </authorList>
    </citation>
    <scope>NUCLEOTIDE SEQUENCE</scope>
    <source>
        <strain evidence="1">Duluth1</strain>
        <tissue evidence="1">Whole animal</tissue>
    </source>
</reference>
<gene>
    <name evidence="1" type="ORF">DPMN_146145</name>
</gene>
<proteinExistence type="predicted"/>
<protein>
    <recommendedName>
        <fullName evidence="3">B box-type domain-containing protein</fullName>
    </recommendedName>
</protein>
<evidence type="ECO:0008006" key="3">
    <source>
        <dbReference type="Google" id="ProtNLM"/>
    </source>
</evidence>
<organism evidence="1 2">
    <name type="scientific">Dreissena polymorpha</name>
    <name type="common">Zebra mussel</name>
    <name type="synonym">Mytilus polymorpha</name>
    <dbReference type="NCBI Taxonomy" id="45954"/>
    <lineage>
        <taxon>Eukaryota</taxon>
        <taxon>Metazoa</taxon>
        <taxon>Spiralia</taxon>
        <taxon>Lophotrochozoa</taxon>
        <taxon>Mollusca</taxon>
        <taxon>Bivalvia</taxon>
        <taxon>Autobranchia</taxon>
        <taxon>Heteroconchia</taxon>
        <taxon>Euheterodonta</taxon>
        <taxon>Imparidentia</taxon>
        <taxon>Neoheterodontei</taxon>
        <taxon>Myida</taxon>
        <taxon>Dreissenoidea</taxon>
        <taxon>Dreissenidae</taxon>
        <taxon>Dreissena</taxon>
    </lineage>
</organism>
<evidence type="ECO:0000313" key="1">
    <source>
        <dbReference type="EMBL" id="KAH3792648.1"/>
    </source>
</evidence>
<accession>A0A9D4J1U0</accession>
<comment type="caution">
    <text evidence="1">The sequence shown here is derived from an EMBL/GenBank/DDBJ whole genome shotgun (WGS) entry which is preliminary data.</text>
</comment>
<dbReference type="Proteomes" id="UP000828390">
    <property type="component" value="Unassembled WGS sequence"/>
</dbReference>
<dbReference type="CDD" id="cd19756">
    <property type="entry name" value="Bbox2"/>
    <property type="match status" value="1"/>
</dbReference>
<sequence>MFCEDDEKLLCHVCLLRNHKQCSQVVLLSDKVQSTTRPMDVAQMKTSIESAMYRLEDIVKIGEQNIISLQTSYENVLKEIVDVRRRINDNLERLQHIRKRKLEELHSQFKMI</sequence>
<dbReference type="EMBL" id="JAIWYP010000007">
    <property type="protein sequence ID" value="KAH3792648.1"/>
    <property type="molecule type" value="Genomic_DNA"/>
</dbReference>
<dbReference type="AlphaFoldDB" id="A0A9D4J1U0"/>
<evidence type="ECO:0000313" key="2">
    <source>
        <dbReference type="Proteomes" id="UP000828390"/>
    </source>
</evidence>
<keyword evidence="2" id="KW-1185">Reference proteome</keyword>